<accession>A0AAV6VLR1</accession>
<feature type="compositionally biased region" description="Basic and acidic residues" evidence="2">
    <location>
        <begin position="185"/>
        <end position="196"/>
    </location>
</feature>
<dbReference type="Pfam" id="PF13181">
    <property type="entry name" value="TPR_8"/>
    <property type="match status" value="2"/>
</dbReference>
<evidence type="ECO:0000313" key="4">
    <source>
        <dbReference type="Proteomes" id="UP000827092"/>
    </source>
</evidence>
<dbReference type="PANTHER" id="PTHR21581">
    <property type="entry name" value="D-ALANYL-D-ALANINE CARBOXYPEPTIDASE"/>
    <property type="match status" value="1"/>
</dbReference>
<comment type="caution">
    <text evidence="3">The sequence shown here is derived from an EMBL/GenBank/DDBJ whole genome shotgun (WGS) entry which is preliminary data.</text>
</comment>
<evidence type="ECO:0000256" key="2">
    <source>
        <dbReference type="SAM" id="MobiDB-lite"/>
    </source>
</evidence>
<keyword evidence="4" id="KW-1185">Reference proteome</keyword>
<dbReference type="Proteomes" id="UP000827092">
    <property type="component" value="Unassembled WGS sequence"/>
</dbReference>
<dbReference type="AlphaFoldDB" id="A0AAV6VLR1"/>
<evidence type="ECO:0008006" key="5">
    <source>
        <dbReference type="Google" id="ProtNLM"/>
    </source>
</evidence>
<organism evidence="3 4">
    <name type="scientific">Oedothorax gibbosus</name>
    <dbReference type="NCBI Taxonomy" id="931172"/>
    <lineage>
        <taxon>Eukaryota</taxon>
        <taxon>Metazoa</taxon>
        <taxon>Ecdysozoa</taxon>
        <taxon>Arthropoda</taxon>
        <taxon>Chelicerata</taxon>
        <taxon>Arachnida</taxon>
        <taxon>Araneae</taxon>
        <taxon>Araneomorphae</taxon>
        <taxon>Entelegynae</taxon>
        <taxon>Araneoidea</taxon>
        <taxon>Linyphiidae</taxon>
        <taxon>Erigoninae</taxon>
        <taxon>Oedothorax</taxon>
    </lineage>
</organism>
<feature type="region of interest" description="Disordered" evidence="2">
    <location>
        <begin position="1"/>
        <end position="67"/>
    </location>
</feature>
<dbReference type="PANTHER" id="PTHR21581:SF6">
    <property type="entry name" value="TRAFFICKING PROTEIN PARTICLE COMPLEX SUBUNIT 12"/>
    <property type="match status" value="1"/>
</dbReference>
<evidence type="ECO:0000256" key="1">
    <source>
        <dbReference type="PROSITE-ProRule" id="PRU00339"/>
    </source>
</evidence>
<proteinExistence type="predicted"/>
<feature type="region of interest" description="Disordered" evidence="2">
    <location>
        <begin position="185"/>
        <end position="215"/>
    </location>
</feature>
<dbReference type="SUPFAM" id="SSF48452">
    <property type="entry name" value="TPR-like"/>
    <property type="match status" value="1"/>
</dbReference>
<dbReference type="GO" id="GO:0030008">
    <property type="term" value="C:TRAPP complex"/>
    <property type="evidence" value="ECO:0007669"/>
    <property type="project" value="TreeGrafter"/>
</dbReference>
<feature type="repeat" description="TPR" evidence="1">
    <location>
        <begin position="587"/>
        <end position="620"/>
    </location>
</feature>
<reference evidence="3 4" key="1">
    <citation type="journal article" date="2022" name="Nat. Ecol. Evol.">
        <title>A masculinizing supergene underlies an exaggerated male reproductive morph in a spider.</title>
        <authorList>
            <person name="Hendrickx F."/>
            <person name="De Corte Z."/>
            <person name="Sonet G."/>
            <person name="Van Belleghem S.M."/>
            <person name="Kostlbacher S."/>
            <person name="Vangestel C."/>
        </authorList>
    </citation>
    <scope>NUCLEOTIDE SEQUENCE [LARGE SCALE GENOMIC DNA]</scope>
    <source>
        <strain evidence="3">W744_W776</strain>
    </source>
</reference>
<dbReference type="SMART" id="SM00028">
    <property type="entry name" value="TPR"/>
    <property type="match status" value="3"/>
</dbReference>
<protein>
    <recommendedName>
        <fullName evidence="5">Trafficking protein particle complex subunit 12</fullName>
    </recommendedName>
</protein>
<name>A0AAV6VLR1_9ARAC</name>
<dbReference type="InterPro" id="IPR019734">
    <property type="entry name" value="TPR_rpt"/>
</dbReference>
<dbReference type="InterPro" id="IPR011990">
    <property type="entry name" value="TPR-like_helical_dom_sf"/>
</dbReference>
<dbReference type="GO" id="GO:0005794">
    <property type="term" value="C:Golgi apparatus"/>
    <property type="evidence" value="ECO:0007669"/>
    <property type="project" value="TreeGrafter"/>
</dbReference>
<dbReference type="Gene3D" id="1.25.40.10">
    <property type="entry name" value="Tetratricopeptide repeat domain"/>
    <property type="match status" value="1"/>
</dbReference>
<sequence>MEAETDDIPQLAVETENVRRRSSNSLSEIQGPLVPKETHSDAPTKAENAPSLPPIPSEEGTIKRVESESKFGVMETVSLDLSIQESSSSDAKVVADDPESVAVQMRSLSMDKKEITEAKEETLLQRPHSSTDTTLLTKYFGTDLSQQVKIDPEGVNFFNALADNANSPGSLEQAVLPNFVENKNDLTKTDEKKPEEAQEVLEDFSTEKSDNNPAPTLLKFFSEDKSGKDRDGKAFFDKIAEDKTAINTPELRMNEPILSMNIEEPFLSSPVLSGEIEEAWIPSDKTLHILVSVMTSNVSVTLDKSQRTMPGVVIDQEMLDPVKGLLLECNSPQAQQRKTLTANDVTEDEAGLQKLMEAGCYNAAINLTKHLLKACGQGVGDDGKPSNHSPLSLRLWYVRLALFVKLQKFSYAEVEGATFGDLDKPDLYYEFYPDIYKGKRGTMVPFPLRLLLAELPQYQGNHQVAMDNMYNVLNIIQKMIKNLQNGCAEDGRMIELSETRRNASLDVWNKRQKRVLYSILNCVLSQKDYVVAVSIMKTLISTSKDEQPELYSALGRIFLQLGDVKTAQICFTRAANMAQSENQSFQAEENINKAMLAIAHNNNEDAYNYYEKAFSICPNNAMLANNMAVCLLYMGRLKESLALLEQTIHNNPSSCLHDGLLFNICTLYELESSRCAQKKLAMLELVSKHVGDSFNVGCLKIQTAART</sequence>
<keyword evidence="1" id="KW-0802">TPR repeat</keyword>
<feature type="repeat" description="TPR" evidence="1">
    <location>
        <begin position="548"/>
        <end position="581"/>
    </location>
</feature>
<gene>
    <name evidence="3" type="ORF">JTE90_006578</name>
</gene>
<dbReference type="PROSITE" id="PS50005">
    <property type="entry name" value="TPR"/>
    <property type="match status" value="2"/>
</dbReference>
<evidence type="ECO:0000313" key="3">
    <source>
        <dbReference type="EMBL" id="KAG8196668.1"/>
    </source>
</evidence>
<dbReference type="EMBL" id="JAFNEN010000066">
    <property type="protein sequence ID" value="KAG8196668.1"/>
    <property type="molecule type" value="Genomic_DNA"/>
</dbReference>